<feature type="transmembrane region" description="Helical" evidence="1">
    <location>
        <begin position="66"/>
        <end position="83"/>
    </location>
</feature>
<keyword evidence="1" id="KW-0812">Transmembrane</keyword>
<dbReference type="Proteomes" id="UP001241110">
    <property type="component" value="Unassembled WGS sequence"/>
</dbReference>
<evidence type="ECO:0000313" key="4">
    <source>
        <dbReference type="Proteomes" id="UP001241110"/>
    </source>
</evidence>
<dbReference type="AlphaFoldDB" id="A0AAE3U7H7"/>
<name>A0AAE3U7H7_9BACT</name>
<keyword evidence="1" id="KW-1133">Transmembrane helix</keyword>
<protein>
    <submittedName>
        <fullName evidence="3">DUF5668 domain-containing protein</fullName>
    </submittedName>
</protein>
<feature type="transmembrane region" description="Helical" evidence="1">
    <location>
        <begin position="12"/>
        <end position="30"/>
    </location>
</feature>
<dbReference type="EMBL" id="JASJOS010000002">
    <property type="protein sequence ID" value="MDJ1479689.1"/>
    <property type="molecule type" value="Genomic_DNA"/>
</dbReference>
<comment type="caution">
    <text evidence="3">The sequence shown here is derived from an EMBL/GenBank/DDBJ whole genome shotgun (WGS) entry which is preliminary data.</text>
</comment>
<evidence type="ECO:0000256" key="1">
    <source>
        <dbReference type="SAM" id="Phobius"/>
    </source>
</evidence>
<dbReference type="PANTHER" id="PTHR40763:SF5">
    <property type="entry name" value="MEMBRANE PROTEIN"/>
    <property type="match status" value="1"/>
</dbReference>
<feature type="domain" description="LiaF transmembrane" evidence="2">
    <location>
        <begin position="16"/>
        <end position="110"/>
    </location>
</feature>
<dbReference type="Pfam" id="PF22570">
    <property type="entry name" value="LiaF-TM"/>
    <property type="match status" value="1"/>
</dbReference>
<evidence type="ECO:0000259" key="2">
    <source>
        <dbReference type="Pfam" id="PF22570"/>
    </source>
</evidence>
<sequence>MKNHFYNSHSQSSKFVVGAFLVAFGSVFFLKQLGTILPDWIFKWPMILIIVGLITGAKHQYRYDQGWLIITLIGFIFLTKYIFPDLHIVRFIWPVVIITAGVWIIFGKQSFRREKKDKPYYYSSLEDEETDHATDSTEERLDDVVVFGAIKKTILSKNFRGGEAVAIFGGVELNLVNAEIPNRMELEITQIFGGTKLIIPSNWEVVSEVVTIFGGMEDKRRRLNGSFDKTLVLQGTSIFGGIEIHTYA</sequence>
<keyword evidence="1" id="KW-0472">Membrane</keyword>
<reference evidence="3" key="1">
    <citation type="submission" date="2023-05" db="EMBL/GenBank/DDBJ databases">
        <authorList>
            <person name="Zhang X."/>
        </authorList>
    </citation>
    <scope>NUCLEOTIDE SEQUENCE</scope>
    <source>
        <strain evidence="3">YF14B1</strain>
    </source>
</reference>
<accession>A0AAE3U7H7</accession>
<proteinExistence type="predicted"/>
<feature type="transmembrane region" description="Helical" evidence="1">
    <location>
        <begin position="36"/>
        <end position="54"/>
    </location>
</feature>
<dbReference type="InterPro" id="IPR054331">
    <property type="entry name" value="LiaF_TM"/>
</dbReference>
<dbReference type="RefSeq" id="WP_313976072.1">
    <property type="nucleotide sequence ID" value="NZ_JASJOS010000002.1"/>
</dbReference>
<dbReference type="PANTHER" id="PTHR40763">
    <property type="entry name" value="MEMBRANE PROTEIN-RELATED"/>
    <property type="match status" value="1"/>
</dbReference>
<gene>
    <name evidence="3" type="ORF">QNI16_04275</name>
</gene>
<evidence type="ECO:0000313" key="3">
    <source>
        <dbReference type="EMBL" id="MDJ1479689.1"/>
    </source>
</evidence>
<organism evidence="3 4">
    <name type="scientific">Xanthocytophaga flava</name>
    <dbReference type="NCBI Taxonomy" id="3048013"/>
    <lineage>
        <taxon>Bacteria</taxon>
        <taxon>Pseudomonadati</taxon>
        <taxon>Bacteroidota</taxon>
        <taxon>Cytophagia</taxon>
        <taxon>Cytophagales</taxon>
        <taxon>Rhodocytophagaceae</taxon>
        <taxon>Xanthocytophaga</taxon>
    </lineage>
</organism>
<feature type="transmembrane region" description="Helical" evidence="1">
    <location>
        <begin position="89"/>
        <end position="106"/>
    </location>
</feature>